<dbReference type="KEGG" id="pej:FYC62_02205"/>
<dbReference type="InterPro" id="IPR036188">
    <property type="entry name" value="FAD/NAD-bd_sf"/>
</dbReference>
<organism evidence="7 8">
    <name type="scientific">Pedobacter aquae</name>
    <dbReference type="NCBI Taxonomy" id="2605747"/>
    <lineage>
        <taxon>Bacteria</taxon>
        <taxon>Pseudomonadati</taxon>
        <taxon>Bacteroidota</taxon>
        <taxon>Sphingobacteriia</taxon>
        <taxon>Sphingobacteriales</taxon>
        <taxon>Sphingobacteriaceae</taxon>
        <taxon>Pedobacter</taxon>
    </lineage>
</organism>
<gene>
    <name evidence="7" type="ORF">FYC62_02205</name>
</gene>
<dbReference type="PANTHER" id="PTHR13847:SF281">
    <property type="entry name" value="FAD DEPENDENT OXIDOREDUCTASE DOMAIN-CONTAINING PROTEIN"/>
    <property type="match status" value="1"/>
</dbReference>
<dbReference type="Gene3D" id="2.102.10.10">
    <property type="entry name" value="Rieske [2Fe-2S] iron-sulphur domain"/>
    <property type="match status" value="1"/>
</dbReference>
<feature type="domain" description="Rieske" evidence="6">
    <location>
        <begin position="429"/>
        <end position="515"/>
    </location>
</feature>
<accession>A0A5C0VHC1</accession>
<evidence type="ECO:0000256" key="2">
    <source>
        <dbReference type="ARBA" id="ARBA00022723"/>
    </source>
</evidence>
<dbReference type="GO" id="GO:0046872">
    <property type="term" value="F:metal ion binding"/>
    <property type="evidence" value="ECO:0007669"/>
    <property type="project" value="UniProtKB-KW"/>
</dbReference>
<keyword evidence="4" id="KW-0411">Iron-sulfur</keyword>
<evidence type="ECO:0000256" key="1">
    <source>
        <dbReference type="ARBA" id="ARBA00022714"/>
    </source>
</evidence>
<evidence type="ECO:0000256" key="5">
    <source>
        <dbReference type="ARBA" id="ARBA00023157"/>
    </source>
</evidence>
<dbReference type="GO" id="GO:0005737">
    <property type="term" value="C:cytoplasm"/>
    <property type="evidence" value="ECO:0007669"/>
    <property type="project" value="TreeGrafter"/>
</dbReference>
<dbReference type="RefSeq" id="WP_039449485.1">
    <property type="nucleotide sequence ID" value="NZ_CP043329.1"/>
</dbReference>
<keyword evidence="8" id="KW-1185">Reference proteome</keyword>
<dbReference type="Pfam" id="PF00355">
    <property type="entry name" value="Rieske"/>
    <property type="match status" value="1"/>
</dbReference>
<dbReference type="GO" id="GO:0016020">
    <property type="term" value="C:membrane"/>
    <property type="evidence" value="ECO:0007669"/>
    <property type="project" value="InterPro"/>
</dbReference>
<keyword evidence="1" id="KW-0001">2Fe-2S</keyword>
<dbReference type="FunFam" id="2.102.10.10:FF:000014">
    <property type="entry name" value="Oxidoreductase, FAD dependent"/>
    <property type="match status" value="1"/>
</dbReference>
<dbReference type="PRINTS" id="PR00162">
    <property type="entry name" value="RIESKE"/>
</dbReference>
<keyword evidence="5" id="KW-1015">Disulfide bond</keyword>
<keyword evidence="3" id="KW-0408">Iron</keyword>
<dbReference type="AlphaFoldDB" id="A0A5C0VHC1"/>
<evidence type="ECO:0000256" key="3">
    <source>
        <dbReference type="ARBA" id="ARBA00023004"/>
    </source>
</evidence>
<reference evidence="7 8" key="1">
    <citation type="submission" date="2019-08" db="EMBL/GenBank/DDBJ databases">
        <title>Pedobacter sp. nov., isolated from Han river, South Korea.</title>
        <authorList>
            <person name="Lee D.-H."/>
            <person name="Kim Y.-S."/>
            <person name="Hwang E.-M."/>
            <person name="Le Tran T.C."/>
            <person name="Cha C.-J."/>
        </authorList>
    </citation>
    <scope>NUCLEOTIDE SEQUENCE [LARGE SCALE GENOMIC DNA]</scope>
    <source>
        <strain evidence="7 8">CJ43</strain>
    </source>
</reference>
<dbReference type="Gene3D" id="3.50.50.60">
    <property type="entry name" value="FAD/NAD(P)-binding domain"/>
    <property type="match status" value="1"/>
</dbReference>
<evidence type="ECO:0000313" key="7">
    <source>
        <dbReference type="EMBL" id="QEK50610.1"/>
    </source>
</evidence>
<evidence type="ECO:0000256" key="4">
    <source>
        <dbReference type="ARBA" id="ARBA00023014"/>
    </source>
</evidence>
<name>A0A5C0VHC1_9SPHI</name>
<dbReference type="Gene3D" id="3.30.9.10">
    <property type="entry name" value="D-Amino Acid Oxidase, subunit A, domain 2"/>
    <property type="match status" value="1"/>
</dbReference>
<dbReference type="PROSITE" id="PS51296">
    <property type="entry name" value="RIESKE"/>
    <property type="match status" value="1"/>
</dbReference>
<dbReference type="GO" id="GO:0051537">
    <property type="term" value="F:2 iron, 2 sulfur cluster binding"/>
    <property type="evidence" value="ECO:0007669"/>
    <property type="project" value="UniProtKB-KW"/>
</dbReference>
<dbReference type="SUPFAM" id="SSF51971">
    <property type="entry name" value="Nucleotide-binding domain"/>
    <property type="match status" value="1"/>
</dbReference>
<proteinExistence type="predicted"/>
<sequence length="515" mass="57611">MKNIQEVQASAIKRDGKNISLWQHVESPLINTHPSSSKHYDVIIIGAGITGLTTAILLQEAGKNCIILDHHAPAFGTSGGTTAHLNTYFDTSYPQIEKDFGEDAAKLVAQSGKESIQLINDLIDRYTIDCDFTYLNGFLYAEDEKQSEELNEILASSKKAGVVVERAESNHIPIPFKDIICFHHQAQFHPVKYLAGLTKAFQDLGGIIKLNTFVDETGFDEGFHFAKSEDIKILAHQLVHATHYPQGINLFNFTCAPYRSYAIAVKLEDENYPDALVYDMQDPYHYFRTHTENDEKYLIVGGADHKTGHGDPEESFNDLIAYVTSYYRIKEITHKWSSQYYIPADGLPYIGHFTGQEEGCYVATGYSGNGMTFGTLAGLMISDAILEKQNKFKDLFNPSRIKPIAGFKEFVKENSDVAWRFIKDRISSKNLSSLEEIENGQASLITHDGKKIAVYKDEQGNLHALQATCTHAGCIVNWNAEEKSWDCPCHGGRFDIDGHVLAGPPQTKLQKIEIE</sequence>
<dbReference type="SUPFAM" id="SSF50022">
    <property type="entry name" value="ISP domain"/>
    <property type="match status" value="1"/>
</dbReference>
<keyword evidence="2" id="KW-0479">Metal-binding</keyword>
<dbReference type="InterPro" id="IPR006076">
    <property type="entry name" value="FAD-dep_OxRdtase"/>
</dbReference>
<dbReference type="InterPro" id="IPR005805">
    <property type="entry name" value="Rieske_Fe-S_prot_C"/>
</dbReference>
<evidence type="ECO:0000259" key="6">
    <source>
        <dbReference type="PROSITE" id="PS51296"/>
    </source>
</evidence>
<dbReference type="InterPro" id="IPR017941">
    <property type="entry name" value="Rieske_2Fe-2S"/>
</dbReference>
<dbReference type="EMBL" id="CP043329">
    <property type="protein sequence ID" value="QEK50610.1"/>
    <property type="molecule type" value="Genomic_DNA"/>
</dbReference>
<dbReference type="PANTHER" id="PTHR13847">
    <property type="entry name" value="SARCOSINE DEHYDROGENASE-RELATED"/>
    <property type="match status" value="1"/>
</dbReference>
<dbReference type="InterPro" id="IPR036922">
    <property type="entry name" value="Rieske_2Fe-2S_sf"/>
</dbReference>
<dbReference type="Proteomes" id="UP000323653">
    <property type="component" value="Chromosome"/>
</dbReference>
<evidence type="ECO:0000313" key="8">
    <source>
        <dbReference type="Proteomes" id="UP000323653"/>
    </source>
</evidence>
<dbReference type="Pfam" id="PF01266">
    <property type="entry name" value="DAO"/>
    <property type="match status" value="1"/>
</dbReference>
<protein>
    <submittedName>
        <fullName evidence="7">FAD-dependent oxidoreductase</fullName>
    </submittedName>
</protein>